<evidence type="ECO:0000313" key="2">
    <source>
        <dbReference type="Proteomes" id="UP000019141"/>
    </source>
</evidence>
<organism evidence="1 2">
    <name type="scientific">Entotheonella factor</name>
    <dbReference type="NCBI Taxonomy" id="1429438"/>
    <lineage>
        <taxon>Bacteria</taxon>
        <taxon>Pseudomonadati</taxon>
        <taxon>Nitrospinota/Tectimicrobiota group</taxon>
        <taxon>Candidatus Tectimicrobiota</taxon>
        <taxon>Candidatus Entotheonellia</taxon>
        <taxon>Candidatus Entotheonellales</taxon>
        <taxon>Candidatus Entotheonellaceae</taxon>
        <taxon>Candidatus Entotheonella</taxon>
    </lineage>
</organism>
<evidence type="ECO:0000313" key="1">
    <source>
        <dbReference type="EMBL" id="ETX00750.1"/>
    </source>
</evidence>
<dbReference type="HOGENOM" id="CLU_110676_0_0_7"/>
<dbReference type="InterPro" id="IPR011250">
    <property type="entry name" value="OMP/PagP_B-barrel"/>
</dbReference>
<proteinExistence type="predicted"/>
<comment type="caution">
    <text evidence="1">The sequence shown here is derived from an EMBL/GenBank/DDBJ whole genome shotgun (WGS) entry which is preliminary data.</text>
</comment>
<keyword evidence="2" id="KW-1185">Reference proteome</keyword>
<name>W4LS76_ENTF1</name>
<dbReference type="SUPFAM" id="SSF56925">
    <property type="entry name" value="OMPA-like"/>
    <property type="match status" value="1"/>
</dbReference>
<dbReference type="Proteomes" id="UP000019141">
    <property type="component" value="Unassembled WGS sequence"/>
</dbReference>
<dbReference type="AlphaFoldDB" id="W4LS76"/>
<dbReference type="Gene3D" id="2.40.160.20">
    <property type="match status" value="1"/>
</dbReference>
<evidence type="ECO:0008006" key="3">
    <source>
        <dbReference type="Google" id="ProtNLM"/>
    </source>
</evidence>
<reference evidence="1 2" key="1">
    <citation type="journal article" date="2014" name="Nature">
        <title>An environmental bacterial taxon with a large and distinct metabolic repertoire.</title>
        <authorList>
            <person name="Wilson M.C."/>
            <person name="Mori T."/>
            <person name="Ruckert C."/>
            <person name="Uria A.R."/>
            <person name="Helf M.J."/>
            <person name="Takada K."/>
            <person name="Gernert C."/>
            <person name="Steffens U.A."/>
            <person name="Heycke N."/>
            <person name="Schmitt S."/>
            <person name="Rinke C."/>
            <person name="Helfrich E.J."/>
            <person name="Brachmann A.O."/>
            <person name="Gurgui C."/>
            <person name="Wakimoto T."/>
            <person name="Kracht M."/>
            <person name="Crusemann M."/>
            <person name="Hentschel U."/>
            <person name="Abe I."/>
            <person name="Matsunaga S."/>
            <person name="Kalinowski J."/>
            <person name="Takeyama H."/>
            <person name="Piel J."/>
        </authorList>
    </citation>
    <scope>NUCLEOTIDE SEQUENCE [LARGE SCALE GENOMIC DNA]</scope>
    <source>
        <strain evidence="2">TSY1</strain>
    </source>
</reference>
<protein>
    <recommendedName>
        <fullName evidence="3">Outer membrane protein beta-barrel domain-containing protein</fullName>
    </recommendedName>
</protein>
<gene>
    <name evidence="1" type="ORF">ETSY1_10020</name>
</gene>
<accession>W4LS76</accession>
<dbReference type="EMBL" id="AZHW01000309">
    <property type="protein sequence ID" value="ETX00750.1"/>
    <property type="molecule type" value="Genomic_DNA"/>
</dbReference>
<sequence length="252" mass="27894">MKTMGSRIVQHCLLPIGITCLILGVSPISIQAEWMLSLYGGIAHTLDSDVRLKEPGDTRLTFRDVAWDDESFQEPQYFGFRLTYWLSRQSPWGLAVDFTHAKMIAELDEDASVSGRRGGELVSTREALGDSFAKLEFSHGHNLLTANVLYRWLAHNRPSWFGRLQPYAGLGAGVAIPHVEVITASSVTGDYQFAGPAVQGLAGLHIDLIKHLSVFAEFRLSYAHLDVDLQGDGSLETDTWTYHFNIGLSLST</sequence>